<proteinExistence type="predicted"/>
<dbReference type="AlphaFoldDB" id="A0A5C7AYH0"/>
<keyword evidence="1" id="KW-0472">Membrane</keyword>
<feature type="transmembrane region" description="Helical" evidence="1">
    <location>
        <begin position="53"/>
        <end position="72"/>
    </location>
</feature>
<accession>A0A5C7AYH0</accession>
<feature type="transmembrane region" description="Helical" evidence="1">
    <location>
        <begin position="84"/>
        <end position="105"/>
    </location>
</feature>
<dbReference type="EMBL" id="VOSC01000007">
    <property type="protein sequence ID" value="TXE13850.1"/>
    <property type="molecule type" value="Genomic_DNA"/>
</dbReference>
<reference evidence="3" key="1">
    <citation type="submission" date="2019-08" db="EMBL/GenBank/DDBJ databases">
        <title>Seonamhaeicola sediminis sp. nov., isolated from marine sediment.</title>
        <authorList>
            <person name="Cao W.R."/>
        </authorList>
    </citation>
    <scope>NUCLEOTIDE SEQUENCE [LARGE SCALE GENOMIC DNA]</scope>
    <source>
        <strain evidence="3">Gy8</strain>
    </source>
</reference>
<feature type="transmembrane region" description="Helical" evidence="1">
    <location>
        <begin position="159"/>
        <end position="176"/>
    </location>
</feature>
<keyword evidence="1" id="KW-1133">Transmembrane helix</keyword>
<organism evidence="2 3">
    <name type="scientific">Seonamhaeicola algicola</name>
    <dbReference type="NCBI Taxonomy" id="1719036"/>
    <lineage>
        <taxon>Bacteria</taxon>
        <taxon>Pseudomonadati</taxon>
        <taxon>Bacteroidota</taxon>
        <taxon>Flavobacteriia</taxon>
        <taxon>Flavobacteriales</taxon>
        <taxon>Flavobacteriaceae</taxon>
    </lineage>
</organism>
<gene>
    <name evidence="2" type="ORF">FUA26_01870</name>
</gene>
<dbReference type="Pfam" id="PF14329">
    <property type="entry name" value="DUF4386"/>
    <property type="match status" value="1"/>
</dbReference>
<feature type="transmembrane region" description="Helical" evidence="1">
    <location>
        <begin position="196"/>
        <end position="218"/>
    </location>
</feature>
<dbReference type="RefSeq" id="WP_147130875.1">
    <property type="nucleotide sequence ID" value="NZ_VOSC01000007.1"/>
</dbReference>
<keyword evidence="1" id="KW-0812">Transmembrane</keyword>
<dbReference type="OrthoDB" id="7060422at2"/>
<keyword evidence="3" id="KW-1185">Reference proteome</keyword>
<protein>
    <submittedName>
        <fullName evidence="2">DUF4386 domain-containing protein</fullName>
    </submittedName>
</protein>
<comment type="caution">
    <text evidence="2">The sequence shown here is derived from an EMBL/GenBank/DDBJ whole genome shotgun (WGS) entry which is preliminary data.</text>
</comment>
<evidence type="ECO:0000313" key="2">
    <source>
        <dbReference type="EMBL" id="TXE13850.1"/>
    </source>
</evidence>
<evidence type="ECO:0000313" key="3">
    <source>
        <dbReference type="Proteomes" id="UP000321790"/>
    </source>
</evidence>
<feature type="transmembrane region" description="Helical" evidence="1">
    <location>
        <begin position="134"/>
        <end position="152"/>
    </location>
</feature>
<feature type="transmembrane region" description="Helical" evidence="1">
    <location>
        <begin position="12"/>
        <end position="33"/>
    </location>
</feature>
<evidence type="ECO:0000256" key="1">
    <source>
        <dbReference type="SAM" id="Phobius"/>
    </source>
</evidence>
<name>A0A5C7AYH0_9FLAO</name>
<dbReference type="InterPro" id="IPR025495">
    <property type="entry name" value="DUF4386"/>
</dbReference>
<dbReference type="Proteomes" id="UP000321790">
    <property type="component" value="Unassembled WGS sequence"/>
</dbReference>
<sequence length="239" mass="27242">MKIVAKISGIAYVLIFITGFYANFSILSSFIEIDRPTKTLLNISKDLNLFENGLLSFLLMLVFDIVLIITLFKITSIFSRTWSYVASGFRMLHALFFGIALIKLYEVLNIVDDDHIFKEMSYVVMDLLSNFDELWTIGLLFFGVHLLVLGYLAIKSNHIPKLIGVLLIMAFFGYFVDSLAKLSYTGYDNYKEYFDSVVIITGIIGELSFTIWLLIAGFSKHKLSLINKANKLTTDLEEF</sequence>